<accession>A0AAU0MGP0</accession>
<keyword evidence="3" id="KW-1185">Reference proteome</keyword>
<organism evidence="2 3">
    <name type="scientific">Microbacterium limosum</name>
    <dbReference type="NCBI Taxonomy" id="3079935"/>
    <lineage>
        <taxon>Bacteria</taxon>
        <taxon>Bacillati</taxon>
        <taxon>Actinomycetota</taxon>
        <taxon>Actinomycetes</taxon>
        <taxon>Micrococcales</taxon>
        <taxon>Microbacteriaceae</taxon>
        <taxon>Microbacterium</taxon>
    </lineage>
</organism>
<dbReference type="Proteomes" id="UP001329313">
    <property type="component" value="Chromosome"/>
</dbReference>
<dbReference type="InterPro" id="IPR017438">
    <property type="entry name" value="ATP-NAD_kinase_N"/>
</dbReference>
<keyword evidence="2" id="KW-0418">Kinase</keyword>
<dbReference type="InterPro" id="IPR016064">
    <property type="entry name" value="NAD/diacylglycerol_kinase_sf"/>
</dbReference>
<dbReference type="KEGG" id="mliy:RYJ27_11660"/>
<dbReference type="SMART" id="SM00046">
    <property type="entry name" value="DAGKc"/>
    <property type="match status" value="1"/>
</dbReference>
<name>A0AAU0MGP0_9MICO</name>
<evidence type="ECO:0000313" key="3">
    <source>
        <dbReference type="Proteomes" id="UP001329313"/>
    </source>
</evidence>
<dbReference type="GO" id="GO:0016301">
    <property type="term" value="F:kinase activity"/>
    <property type="evidence" value="ECO:0007669"/>
    <property type="project" value="UniProtKB-KW"/>
</dbReference>
<dbReference type="RefSeq" id="WP_330170465.1">
    <property type="nucleotide sequence ID" value="NZ_CP137080.1"/>
</dbReference>
<evidence type="ECO:0000313" key="2">
    <source>
        <dbReference type="EMBL" id="WOQ69341.1"/>
    </source>
</evidence>
<proteinExistence type="predicted"/>
<dbReference type="SUPFAM" id="SSF111331">
    <property type="entry name" value="NAD kinase/diacylglycerol kinase-like"/>
    <property type="match status" value="1"/>
</dbReference>
<dbReference type="Pfam" id="PF00781">
    <property type="entry name" value="DAGK_cat"/>
    <property type="match status" value="1"/>
</dbReference>
<keyword evidence="2" id="KW-0808">Transferase</keyword>
<sequence>MSIDLPTSPDGAGVLLLTNRSAGTAVVRADPLPGIRERLPAARIHALTGDDTPGGVLAAALAGAEPPRVLGVLGGDGSVASAAQAARDAGLPLLVLPGGTFNHFARALGIDTPDAALDAFVAGRGVRVGVAVLDAGEGEMTVLNTGALGIYPDFVAQRDRLRGRLGKWVAGVVAAVRVLRRADPLEVEIDGRRMRVWSVFVGVGRNSPERIATMQRWLVDDDVLDVRIVHARGPRVRAMASLAFGRRTVSVLRALRLMPRATDIERVLTPRIEIALRADVARGIPPFVHDGEVETVATARTGGEGPRLSVRVEMLPGSLDVYR</sequence>
<dbReference type="EMBL" id="CP137080">
    <property type="protein sequence ID" value="WOQ69341.1"/>
    <property type="molecule type" value="Genomic_DNA"/>
</dbReference>
<dbReference type="PROSITE" id="PS50146">
    <property type="entry name" value="DAGK"/>
    <property type="match status" value="1"/>
</dbReference>
<evidence type="ECO:0000259" key="1">
    <source>
        <dbReference type="PROSITE" id="PS50146"/>
    </source>
</evidence>
<feature type="domain" description="DAGKc" evidence="1">
    <location>
        <begin position="59"/>
        <end position="137"/>
    </location>
</feature>
<reference evidence="2 3" key="1">
    <citation type="submission" date="2023-10" db="EMBL/GenBank/DDBJ databases">
        <title>Y20.</title>
        <authorList>
            <person name="Zhang G."/>
            <person name="Ding Y."/>
        </authorList>
    </citation>
    <scope>NUCLEOTIDE SEQUENCE [LARGE SCALE GENOMIC DNA]</scope>
    <source>
        <strain evidence="2 3">Y20</strain>
    </source>
</reference>
<dbReference type="AlphaFoldDB" id="A0AAU0MGP0"/>
<dbReference type="Gene3D" id="3.40.50.10330">
    <property type="entry name" value="Probable inorganic polyphosphate/atp-NAD kinase, domain 1"/>
    <property type="match status" value="1"/>
</dbReference>
<gene>
    <name evidence="2" type="ORF">RYJ27_11660</name>
</gene>
<dbReference type="Gene3D" id="2.60.200.40">
    <property type="match status" value="1"/>
</dbReference>
<dbReference type="InterPro" id="IPR001206">
    <property type="entry name" value="Diacylglycerol_kinase_cat_dom"/>
</dbReference>
<protein>
    <submittedName>
        <fullName evidence="2">Diacylglycerol kinase family protein</fullName>
    </submittedName>
</protein>